<name>A0ABP9UMY4_9BACT</name>
<sequence length="100" mass="11394">MNDTAKLQIRLDRSLKEGADEVFSELGIDAATAVRLFFTKVVKTQSIPFKLKVEPEFSPEAEARILKAWKESKDPAYRVGPFESAEDFVRYLHETADDED</sequence>
<keyword evidence="4" id="KW-1185">Reference proteome</keyword>
<dbReference type="EMBL" id="BAABRI010000009">
    <property type="protein sequence ID" value="GAA5482679.1"/>
    <property type="molecule type" value="Genomic_DNA"/>
</dbReference>
<evidence type="ECO:0000313" key="4">
    <source>
        <dbReference type="Proteomes" id="UP001476282"/>
    </source>
</evidence>
<comment type="similarity">
    <text evidence="1">Belongs to the RelB/DinJ antitoxin family.</text>
</comment>
<accession>A0ABP9UMY4</accession>
<organism evidence="3 4">
    <name type="scientific">Haloferula sargassicola</name>
    <dbReference type="NCBI Taxonomy" id="490096"/>
    <lineage>
        <taxon>Bacteria</taxon>
        <taxon>Pseudomonadati</taxon>
        <taxon>Verrucomicrobiota</taxon>
        <taxon>Verrucomicrobiia</taxon>
        <taxon>Verrucomicrobiales</taxon>
        <taxon>Verrucomicrobiaceae</taxon>
        <taxon>Haloferula</taxon>
    </lineage>
</organism>
<dbReference type="InterPro" id="IPR013321">
    <property type="entry name" value="Arc_rbn_hlx_hlx"/>
</dbReference>
<evidence type="ECO:0000313" key="3">
    <source>
        <dbReference type="EMBL" id="GAA5482679.1"/>
    </source>
</evidence>
<dbReference type="Pfam" id="PF04221">
    <property type="entry name" value="RelB"/>
    <property type="match status" value="1"/>
</dbReference>
<reference evidence="3 4" key="1">
    <citation type="submission" date="2024-02" db="EMBL/GenBank/DDBJ databases">
        <title>Haloferula sargassicola NBRC 104335.</title>
        <authorList>
            <person name="Ichikawa N."/>
            <person name="Katano-Makiyama Y."/>
            <person name="Hidaka K."/>
        </authorList>
    </citation>
    <scope>NUCLEOTIDE SEQUENCE [LARGE SCALE GENOMIC DNA]</scope>
    <source>
        <strain evidence="3 4">NBRC 104335</strain>
    </source>
</reference>
<dbReference type="Gene3D" id="1.10.1220.10">
    <property type="entry name" value="Met repressor-like"/>
    <property type="match status" value="1"/>
</dbReference>
<dbReference type="PANTHER" id="PTHR38781">
    <property type="entry name" value="ANTITOXIN DINJ-RELATED"/>
    <property type="match status" value="1"/>
</dbReference>
<dbReference type="InterPro" id="IPR007337">
    <property type="entry name" value="RelB/DinJ"/>
</dbReference>
<gene>
    <name evidence="3" type="ORF">Hsar01_01902</name>
</gene>
<protein>
    <recommendedName>
        <fullName evidence="5">DNA-damage-inducible protein J</fullName>
    </recommendedName>
</protein>
<dbReference type="PANTHER" id="PTHR38781:SF1">
    <property type="entry name" value="ANTITOXIN DINJ-RELATED"/>
    <property type="match status" value="1"/>
</dbReference>
<comment type="caution">
    <text evidence="3">The sequence shown here is derived from an EMBL/GenBank/DDBJ whole genome shotgun (WGS) entry which is preliminary data.</text>
</comment>
<keyword evidence="2" id="KW-1277">Toxin-antitoxin system</keyword>
<dbReference type="RefSeq" id="WP_353566814.1">
    <property type="nucleotide sequence ID" value="NZ_BAABRI010000009.1"/>
</dbReference>
<evidence type="ECO:0000256" key="2">
    <source>
        <dbReference type="ARBA" id="ARBA00022649"/>
    </source>
</evidence>
<evidence type="ECO:0008006" key="5">
    <source>
        <dbReference type="Google" id="ProtNLM"/>
    </source>
</evidence>
<dbReference type="Proteomes" id="UP001476282">
    <property type="component" value="Unassembled WGS sequence"/>
</dbReference>
<dbReference type="NCBIfam" id="TIGR02384">
    <property type="entry name" value="RelB_DinJ"/>
    <property type="match status" value="1"/>
</dbReference>
<evidence type="ECO:0000256" key="1">
    <source>
        <dbReference type="ARBA" id="ARBA00010562"/>
    </source>
</evidence>
<proteinExistence type="inferred from homology"/>